<feature type="region of interest" description="Disordered" evidence="1">
    <location>
        <begin position="575"/>
        <end position="654"/>
    </location>
</feature>
<organism evidence="2 3">
    <name type="scientific">Prosthecobacter dejongeii</name>
    <dbReference type="NCBI Taxonomy" id="48465"/>
    <lineage>
        <taxon>Bacteria</taxon>
        <taxon>Pseudomonadati</taxon>
        <taxon>Verrucomicrobiota</taxon>
        <taxon>Verrucomicrobiia</taxon>
        <taxon>Verrucomicrobiales</taxon>
        <taxon>Verrucomicrobiaceae</taxon>
        <taxon>Prosthecobacter</taxon>
    </lineage>
</organism>
<name>A0A7W7YJ62_9BACT</name>
<dbReference type="InterPro" id="IPR036397">
    <property type="entry name" value="RNaseH_sf"/>
</dbReference>
<gene>
    <name evidence="2" type="ORF">HNQ64_001366</name>
</gene>
<comment type="caution">
    <text evidence="2">The sequence shown here is derived from an EMBL/GenBank/DDBJ whole genome shotgun (WGS) entry which is preliminary data.</text>
</comment>
<evidence type="ECO:0000256" key="1">
    <source>
        <dbReference type="SAM" id="MobiDB-lite"/>
    </source>
</evidence>
<accession>A0A7W7YJ62</accession>
<dbReference type="GO" id="GO:0003676">
    <property type="term" value="F:nucleic acid binding"/>
    <property type="evidence" value="ECO:0007669"/>
    <property type="project" value="InterPro"/>
</dbReference>
<dbReference type="EMBL" id="JACHIF010000002">
    <property type="protein sequence ID" value="MBB5037124.1"/>
    <property type="molecule type" value="Genomic_DNA"/>
</dbReference>
<reference evidence="2 3" key="1">
    <citation type="submission" date="2020-08" db="EMBL/GenBank/DDBJ databases">
        <title>Genomic Encyclopedia of Type Strains, Phase IV (KMG-IV): sequencing the most valuable type-strain genomes for metagenomic binning, comparative biology and taxonomic classification.</title>
        <authorList>
            <person name="Goeker M."/>
        </authorList>
    </citation>
    <scope>NUCLEOTIDE SEQUENCE [LARGE SCALE GENOMIC DNA]</scope>
    <source>
        <strain evidence="2 3">DSM 12251</strain>
    </source>
</reference>
<dbReference type="Proteomes" id="UP000534294">
    <property type="component" value="Unassembled WGS sequence"/>
</dbReference>
<proteinExistence type="predicted"/>
<dbReference type="RefSeq" id="WP_184206700.1">
    <property type="nucleotide sequence ID" value="NZ_JACHIF010000002.1"/>
</dbReference>
<dbReference type="Gene3D" id="3.30.420.10">
    <property type="entry name" value="Ribonuclease H-like superfamily/Ribonuclease H"/>
    <property type="match status" value="1"/>
</dbReference>
<dbReference type="AlphaFoldDB" id="A0A7W7YJ62"/>
<keyword evidence="3" id="KW-1185">Reference proteome</keyword>
<sequence>MIATRQGQPTNAADRALIITHIQGLVKSGTPLRKACAEVGINHNNYYRWTADANPIQEPKETAKRGRKAKWELGEADARRLRFWHLVKKSVPLAVEAFIAEGLTGNEEPYFKALKACIASPTDTGHRASPELARAMQAHWQAANKARKVVTWPLSVQRACRATAQEAAQFRGDKHATDARGTERRGVMIRTPEGDLVPWYPGAIWESDDMSVNDPFRFHDAATQEEMLGRQILATIDAFALNWLGESHIGRERDSYRAEDIASHFRAIVEEHGLPYIWRIEKGRWDNDFIWGVKLGTDAEGKDIRWGGLDKIIHIREKHTSDGKANVEGAFDLLQALMDHGFSGQTLSIGRERGEFEAATRLMLRANRENPDLDALSKFWTIEQSADAVAQAMALFNQRPKRRQCFANETRVPAELWKAHVKRPCPSDSMWRFHAIKTTATVRKGIIEVKAPHYPVSFRFRVHGGSRTPNVHCDNGHEVLVAFTPGSAWEGCEVFNRDKSARNREGWGFGERIGVAEYMPDGLQEDLYGASYSPGQKRAAAQVRRATRLIIGGTNFQGRRISHAQDSFGNQLTQEMTSDRAETATTHPIMSTPPERETPTPVEMPSADRTAEAPRKSRTSKPRLHLTTPRRGQATETTAPDFDEEEELRALQAL</sequence>
<protein>
    <submittedName>
        <fullName evidence="2">Uncharacterized protein</fullName>
    </submittedName>
</protein>
<evidence type="ECO:0000313" key="3">
    <source>
        <dbReference type="Proteomes" id="UP000534294"/>
    </source>
</evidence>
<evidence type="ECO:0000313" key="2">
    <source>
        <dbReference type="EMBL" id="MBB5037124.1"/>
    </source>
</evidence>